<organism evidence="1 2">
    <name type="scientific">Eikenella corrodens ATCC 23834</name>
    <dbReference type="NCBI Taxonomy" id="546274"/>
    <lineage>
        <taxon>Bacteria</taxon>
        <taxon>Pseudomonadati</taxon>
        <taxon>Pseudomonadota</taxon>
        <taxon>Betaproteobacteria</taxon>
        <taxon>Neisseriales</taxon>
        <taxon>Neisseriaceae</taxon>
        <taxon>Eikenella</taxon>
    </lineage>
</organism>
<reference evidence="1 2" key="1">
    <citation type="submission" date="2009-01" db="EMBL/GenBank/DDBJ databases">
        <authorList>
            <person name="Fulton L."/>
            <person name="Clifton S."/>
            <person name="Chinwalla A.T."/>
            <person name="Mitreva M."/>
            <person name="Sodergren E."/>
            <person name="Weinstock G."/>
            <person name="Clifton S."/>
            <person name="Dooling D.J."/>
            <person name="Fulton B."/>
            <person name="Minx P."/>
            <person name="Pepin K.H."/>
            <person name="Johnson M."/>
            <person name="Bhonagiri V."/>
            <person name="Nash W.E."/>
            <person name="Mardis E.R."/>
            <person name="Wilson R.K."/>
        </authorList>
    </citation>
    <scope>NUCLEOTIDE SEQUENCE [LARGE SCALE GENOMIC DNA]</scope>
    <source>
        <strain evidence="1 2">ATCC 23834</strain>
    </source>
</reference>
<dbReference type="HOGENOM" id="CLU_3167532_0_0_4"/>
<dbReference type="Proteomes" id="UP000005837">
    <property type="component" value="Unassembled WGS sequence"/>
</dbReference>
<evidence type="ECO:0000313" key="1">
    <source>
        <dbReference type="EMBL" id="EEG23374.1"/>
    </source>
</evidence>
<gene>
    <name evidence="1" type="ORF">EIKCOROL_01962</name>
</gene>
<accession>C0DX58</accession>
<dbReference type="AlphaFoldDB" id="C0DX58"/>
<sequence length="47" mass="5172">MLIAGIFSIILSLPTPCPGYLKAKLQQSEKQRGPPGWQVDCLLFILS</sequence>
<name>C0DX58_EIKCO</name>
<comment type="caution">
    <text evidence="1">The sequence shown here is derived from an EMBL/GenBank/DDBJ whole genome shotgun (WGS) entry which is preliminary data.</text>
</comment>
<evidence type="ECO:0000313" key="2">
    <source>
        <dbReference type="Proteomes" id="UP000005837"/>
    </source>
</evidence>
<proteinExistence type="predicted"/>
<dbReference type="EMBL" id="ACEA01000042">
    <property type="protein sequence ID" value="EEG23374.1"/>
    <property type="molecule type" value="Genomic_DNA"/>
</dbReference>
<protein>
    <submittedName>
        <fullName evidence="1">Uncharacterized protein</fullName>
    </submittedName>
</protein>